<feature type="region of interest" description="Disordered" evidence="1">
    <location>
        <begin position="42"/>
        <end position="70"/>
    </location>
</feature>
<evidence type="ECO:0000313" key="2">
    <source>
        <dbReference type="EMBL" id="RDV05477.1"/>
    </source>
</evidence>
<comment type="caution">
    <text evidence="2">The sequence shown here is derived from an EMBL/GenBank/DDBJ whole genome shotgun (WGS) entry which is preliminary data.</text>
</comment>
<dbReference type="AlphaFoldDB" id="A0A371BD94"/>
<dbReference type="InterPro" id="IPR029058">
    <property type="entry name" value="AB_hydrolase_fold"/>
</dbReference>
<accession>A0A371BD94</accession>
<reference evidence="3" key="1">
    <citation type="submission" date="2018-08" db="EMBL/GenBank/DDBJ databases">
        <authorList>
            <person name="Kim S.-J."/>
            <person name="Jung G.-Y."/>
        </authorList>
    </citation>
    <scope>NUCLEOTIDE SEQUENCE [LARGE SCALE GENOMIC DNA]</scope>
    <source>
        <strain evidence="3">GY_H</strain>
    </source>
</reference>
<sequence length="353" mass="38450">MPLVLTAGVLTCGSASSQTANDVFAARWPANDVTGTIGVRTVPLPTPRPQPRTERQAALTPPALSPPRPEPRTALVKFASAPFPYNGTVPTTGEPFLNVTENGRKGHRTSRGGVLWESTTFGDNRVLLHIPRGFDVTRPAVMVVFFHGHGAELTRDVLNRQNVPEQITASGMNAVLVAPQFAVDAADSSAGRFWEPGGFTRFVKEAGAKLAALDNRPAAAARFGNLPVIIVAYSGGYVPAAYAIRQGGLGKKLKGLVLMDGLYGEMDDFIHFIRNWKSSFFISSYTASTRRQNMSLAQMLKAQHIPYDTEIRKNLWRRGGVALIETENTVRHRDFVTEAWTGNPIADILDKLD</sequence>
<name>A0A371BD94_9BRAD</name>
<dbReference type="Proteomes" id="UP000263993">
    <property type="component" value="Unassembled WGS sequence"/>
</dbReference>
<gene>
    <name evidence="2" type="ORF">DXH78_13385</name>
</gene>
<keyword evidence="3" id="KW-1185">Reference proteome</keyword>
<keyword evidence="2" id="KW-0378">Hydrolase</keyword>
<protein>
    <submittedName>
        <fullName evidence="2">Alpha/beta hydrolase</fullName>
    </submittedName>
</protein>
<evidence type="ECO:0000313" key="3">
    <source>
        <dbReference type="Proteomes" id="UP000263993"/>
    </source>
</evidence>
<proteinExistence type="predicted"/>
<evidence type="ECO:0000256" key="1">
    <source>
        <dbReference type="SAM" id="MobiDB-lite"/>
    </source>
</evidence>
<dbReference type="SUPFAM" id="SSF53474">
    <property type="entry name" value="alpha/beta-Hydrolases"/>
    <property type="match status" value="1"/>
</dbReference>
<dbReference type="GO" id="GO:0016787">
    <property type="term" value="F:hydrolase activity"/>
    <property type="evidence" value="ECO:0007669"/>
    <property type="project" value="UniProtKB-KW"/>
</dbReference>
<organism evidence="2 3">
    <name type="scientific">Undibacter mobilis</name>
    <dbReference type="NCBI Taxonomy" id="2292256"/>
    <lineage>
        <taxon>Bacteria</taxon>
        <taxon>Pseudomonadati</taxon>
        <taxon>Pseudomonadota</taxon>
        <taxon>Alphaproteobacteria</taxon>
        <taxon>Hyphomicrobiales</taxon>
        <taxon>Nitrobacteraceae</taxon>
        <taxon>Undibacter</taxon>
    </lineage>
</organism>
<dbReference type="EMBL" id="QRGO01000001">
    <property type="protein sequence ID" value="RDV05477.1"/>
    <property type="molecule type" value="Genomic_DNA"/>
</dbReference>